<proteinExistence type="predicted"/>
<organism evidence="1 2">
    <name type="scientific">Deinococcus ficus</name>
    <dbReference type="NCBI Taxonomy" id="317577"/>
    <lineage>
        <taxon>Bacteria</taxon>
        <taxon>Thermotogati</taxon>
        <taxon>Deinococcota</taxon>
        <taxon>Deinococci</taxon>
        <taxon>Deinococcales</taxon>
        <taxon>Deinococcaceae</taxon>
        <taxon>Deinococcus</taxon>
    </lineage>
</organism>
<reference evidence="1 2" key="1">
    <citation type="submission" date="2017-05" db="EMBL/GenBank/DDBJ databases">
        <title>The complete genome sequence of Deinococcus ficus isolated from the rhizosphere of the Ficus religiosa L. in Taiwan.</title>
        <authorList>
            <person name="Wu K.-M."/>
            <person name="Liao T.-L."/>
            <person name="Liu Y.-M."/>
            <person name="Young C.-C."/>
            <person name="Tsai S.-F."/>
        </authorList>
    </citation>
    <scope>NUCLEOTIDE SEQUENCE [LARGE SCALE GENOMIC DNA]</scope>
    <source>
        <strain evidence="1 2">CC-FR2-10</strain>
    </source>
</reference>
<evidence type="ECO:0000313" key="2">
    <source>
        <dbReference type="Proteomes" id="UP000259030"/>
    </source>
</evidence>
<gene>
    <name evidence="1" type="ORF">DFI_10415</name>
</gene>
<sequence>MRLLNALQWSFPPHYKQVENTERIYTAGASVANVTREVRKILFHNTVSYDLRNAHLAIAAKLWGLTSLTALLEREGSIWPHLLAELDLDAAHKDALKPILYSTVYGMAQPALKAQITRTFDKQVTQKYFSTSLSGAIVEARNERMQRISDDGGIQDAFGQVHPLAVQKDLPRGTQKRQVRSLLSREVSSYEVKVMLSAVDVATRTDKFRIVLWLHDGILVRYTDRTQQARWDHQLRAAVDAAAQHHGFATRLEVGG</sequence>
<dbReference type="KEGG" id="dfc:DFI_10415"/>
<protein>
    <recommendedName>
        <fullName evidence="3">DNA-directed DNA polymerase family A palm domain-containing protein</fullName>
    </recommendedName>
</protein>
<dbReference type="Gene3D" id="3.30.70.370">
    <property type="match status" value="1"/>
</dbReference>
<accession>A0A221SXM1</accession>
<evidence type="ECO:0000313" key="1">
    <source>
        <dbReference type="EMBL" id="ASN81371.1"/>
    </source>
</evidence>
<evidence type="ECO:0008006" key="3">
    <source>
        <dbReference type="Google" id="ProtNLM"/>
    </source>
</evidence>
<dbReference type="Gene3D" id="1.10.150.20">
    <property type="entry name" value="5' to 3' exonuclease, C-terminal subdomain"/>
    <property type="match status" value="1"/>
</dbReference>
<dbReference type="SUPFAM" id="SSF56672">
    <property type="entry name" value="DNA/RNA polymerases"/>
    <property type="match status" value="1"/>
</dbReference>
<name>A0A221SXM1_9DEIO</name>
<dbReference type="EMBL" id="CP021081">
    <property type="protein sequence ID" value="ASN81371.1"/>
    <property type="molecule type" value="Genomic_DNA"/>
</dbReference>
<dbReference type="Proteomes" id="UP000259030">
    <property type="component" value="Chromosome"/>
</dbReference>
<dbReference type="InterPro" id="IPR043502">
    <property type="entry name" value="DNA/RNA_pol_sf"/>
</dbReference>
<keyword evidence="2" id="KW-1185">Reference proteome</keyword>
<dbReference type="AlphaFoldDB" id="A0A221SXM1"/>